<comment type="caution">
    <text evidence="2">The sequence shown here is derived from an EMBL/GenBank/DDBJ whole genome shotgun (WGS) entry which is preliminary data.</text>
</comment>
<dbReference type="Proteomes" id="UP000712281">
    <property type="component" value="Unassembled WGS sequence"/>
</dbReference>
<feature type="coiled-coil region" evidence="1">
    <location>
        <begin position="12"/>
        <end position="53"/>
    </location>
</feature>
<organism evidence="2 3">
    <name type="scientific">Brassica cretica</name>
    <name type="common">Mustard</name>
    <dbReference type="NCBI Taxonomy" id="69181"/>
    <lineage>
        <taxon>Eukaryota</taxon>
        <taxon>Viridiplantae</taxon>
        <taxon>Streptophyta</taxon>
        <taxon>Embryophyta</taxon>
        <taxon>Tracheophyta</taxon>
        <taxon>Spermatophyta</taxon>
        <taxon>Magnoliopsida</taxon>
        <taxon>eudicotyledons</taxon>
        <taxon>Gunneridae</taxon>
        <taxon>Pentapetalae</taxon>
        <taxon>rosids</taxon>
        <taxon>malvids</taxon>
        <taxon>Brassicales</taxon>
        <taxon>Brassicaceae</taxon>
        <taxon>Brassiceae</taxon>
        <taxon>Brassica</taxon>
    </lineage>
</organism>
<reference evidence="2" key="1">
    <citation type="submission" date="2019-12" db="EMBL/GenBank/DDBJ databases">
        <title>Genome sequencing and annotation of Brassica cretica.</title>
        <authorList>
            <person name="Studholme D.J."/>
            <person name="Sarris P.F."/>
        </authorList>
    </citation>
    <scope>NUCLEOTIDE SEQUENCE</scope>
    <source>
        <strain evidence="2">PFS-001/15</strain>
        <tissue evidence="2">Leaf</tissue>
    </source>
</reference>
<evidence type="ECO:0000313" key="2">
    <source>
        <dbReference type="EMBL" id="KAF2596673.1"/>
    </source>
</evidence>
<dbReference type="AlphaFoldDB" id="A0A8S9KTS4"/>
<name>A0A8S9KTS4_BRACR</name>
<keyword evidence="1" id="KW-0175">Coiled coil</keyword>
<protein>
    <submittedName>
        <fullName evidence="2">Uncharacterized protein</fullName>
    </submittedName>
</protein>
<evidence type="ECO:0000256" key="1">
    <source>
        <dbReference type="SAM" id="Coils"/>
    </source>
</evidence>
<evidence type="ECO:0000313" key="3">
    <source>
        <dbReference type="Proteomes" id="UP000712281"/>
    </source>
</evidence>
<sequence length="65" mass="7638">MNIPTQVYQSRERELQSQVTFLEQSVEILVEEVKRRKEINDQLEEQIRSLTSSSSRRSNSRRSGA</sequence>
<accession>A0A8S9KTS4</accession>
<gene>
    <name evidence="2" type="ORF">F2Q68_00008768</name>
</gene>
<proteinExistence type="predicted"/>
<dbReference type="EMBL" id="QGKW02000717">
    <property type="protein sequence ID" value="KAF2596673.1"/>
    <property type="molecule type" value="Genomic_DNA"/>
</dbReference>